<keyword evidence="3" id="KW-1185">Reference proteome</keyword>
<evidence type="ECO:0000313" key="2">
    <source>
        <dbReference type="EMBL" id="MFC6092665.1"/>
    </source>
</evidence>
<feature type="region of interest" description="Disordered" evidence="1">
    <location>
        <begin position="75"/>
        <end position="97"/>
    </location>
</feature>
<evidence type="ECO:0000313" key="3">
    <source>
        <dbReference type="Proteomes" id="UP001596220"/>
    </source>
</evidence>
<gene>
    <name evidence="2" type="ORF">ACFP3R_25610</name>
</gene>
<dbReference type="RefSeq" id="WP_380639108.1">
    <property type="nucleotide sequence ID" value="NZ_JBHSQO010000032.1"/>
</dbReference>
<accession>A0ABW1PAM7</accession>
<name>A0ABW1PAM7_9PSEU</name>
<comment type="caution">
    <text evidence="2">The sequence shown here is derived from an EMBL/GenBank/DDBJ whole genome shotgun (WGS) entry which is preliminary data.</text>
</comment>
<sequence length="113" mass="11882">MSEPEMGAPSRQLDRDAARLTVPQLLRGLPGSLRPMVTAAREHAPRAAPLVLAPQALSGTAFAFGPLATTGVPPVLPQGRGVEQGTHDDPVTLGGRYAGMYRPQADLHAEPVR</sequence>
<evidence type="ECO:0000256" key="1">
    <source>
        <dbReference type="SAM" id="MobiDB-lite"/>
    </source>
</evidence>
<protein>
    <submittedName>
        <fullName evidence="2">Uncharacterized protein</fullName>
    </submittedName>
</protein>
<organism evidence="2 3">
    <name type="scientific">Saccharothrix lopnurensis</name>
    <dbReference type="NCBI Taxonomy" id="1670621"/>
    <lineage>
        <taxon>Bacteria</taxon>
        <taxon>Bacillati</taxon>
        <taxon>Actinomycetota</taxon>
        <taxon>Actinomycetes</taxon>
        <taxon>Pseudonocardiales</taxon>
        <taxon>Pseudonocardiaceae</taxon>
        <taxon>Saccharothrix</taxon>
    </lineage>
</organism>
<proteinExistence type="predicted"/>
<dbReference type="Proteomes" id="UP001596220">
    <property type="component" value="Unassembled WGS sequence"/>
</dbReference>
<reference evidence="3" key="1">
    <citation type="journal article" date="2019" name="Int. J. Syst. Evol. Microbiol.">
        <title>The Global Catalogue of Microorganisms (GCM) 10K type strain sequencing project: providing services to taxonomists for standard genome sequencing and annotation.</title>
        <authorList>
            <consortium name="The Broad Institute Genomics Platform"/>
            <consortium name="The Broad Institute Genome Sequencing Center for Infectious Disease"/>
            <person name="Wu L."/>
            <person name="Ma J."/>
        </authorList>
    </citation>
    <scope>NUCLEOTIDE SEQUENCE [LARGE SCALE GENOMIC DNA]</scope>
    <source>
        <strain evidence="3">CGMCC 4.7246</strain>
    </source>
</reference>
<dbReference type="EMBL" id="JBHSQO010000032">
    <property type="protein sequence ID" value="MFC6092665.1"/>
    <property type="molecule type" value="Genomic_DNA"/>
</dbReference>